<dbReference type="InterPro" id="IPR003439">
    <property type="entry name" value="ABC_transporter-like_ATP-bd"/>
</dbReference>
<dbReference type="InterPro" id="IPR003593">
    <property type="entry name" value="AAA+_ATPase"/>
</dbReference>
<evidence type="ECO:0000256" key="7">
    <source>
        <dbReference type="ARBA" id="ARBA00022967"/>
    </source>
</evidence>
<evidence type="ECO:0000256" key="10">
    <source>
        <dbReference type="RuleBase" id="RU364103"/>
    </source>
</evidence>
<keyword evidence="13" id="KW-1185">Reference proteome</keyword>
<dbReference type="CDD" id="cd03225">
    <property type="entry name" value="ABC_cobalt_CbiO_domain1"/>
    <property type="match status" value="1"/>
</dbReference>
<comment type="function">
    <text evidence="9">Probably part of an ABC transporter complex. Responsible for energy coupling to the transport system.</text>
</comment>
<keyword evidence="3 10" id="KW-0813">Transport</keyword>
<comment type="function">
    <text evidence="10">Part of an ABC transporter complex. Responsible for energy coupling to the transport system.</text>
</comment>
<organism evidence="12 13">
    <name type="scientific">Claveliimonas bilis</name>
    <dbReference type="NCBI Taxonomy" id="3028070"/>
    <lineage>
        <taxon>Bacteria</taxon>
        <taxon>Bacillati</taxon>
        <taxon>Bacillota</taxon>
        <taxon>Clostridia</taxon>
        <taxon>Lachnospirales</taxon>
        <taxon>Lachnospiraceae</taxon>
        <taxon>Claveliimonas</taxon>
    </lineage>
</organism>
<dbReference type="NCBIfam" id="TIGR01166">
    <property type="entry name" value="cbiO"/>
    <property type="match status" value="1"/>
</dbReference>
<sequence length="281" mass="31132">MRDIILEARNLSYSYEDSSSPALNGLSLSVARGSKIAVMGANGSGKSTFFLCCNGILKPDQGELLFKGQPVSYRKKNLLELRSKVGIVFQNPDTQLFCASVYQEISFGPLNLGIPEKEAAEAVENIIETLEITDFRHRPAHALSGGQKKQVALADILVMKPEIMILDEPFAALDPVHTRIIRQQIDKMCASGMTVLLATHNTDYALEWADEVVLLKNGRVLSQDRPDKALTDEELLKETNLELPSVIRLHKFLCSRGMADPSLPVPRNMDELEKELLAVRS</sequence>
<name>A0ABM8I7T3_9FIRM</name>
<dbReference type="Proteomes" id="UP001305815">
    <property type="component" value="Chromosome"/>
</dbReference>
<evidence type="ECO:0000256" key="1">
    <source>
        <dbReference type="ARBA" id="ARBA00004202"/>
    </source>
</evidence>
<keyword evidence="5 10" id="KW-0547">Nucleotide-binding</keyword>
<gene>
    <name evidence="12" type="ORF">Lac1_23190</name>
</gene>
<comment type="subcellular location">
    <subcellularLocation>
        <location evidence="1 10">Cell membrane</location>
        <topology evidence="1 10">Peripheral membrane protein</topology>
    </subcellularLocation>
</comment>
<dbReference type="SMART" id="SM00382">
    <property type="entry name" value="AAA"/>
    <property type="match status" value="1"/>
</dbReference>
<keyword evidence="4 10" id="KW-1003">Cell membrane</keyword>
<evidence type="ECO:0000256" key="8">
    <source>
        <dbReference type="ARBA" id="ARBA00023136"/>
    </source>
</evidence>
<keyword evidence="7" id="KW-1278">Translocase</keyword>
<dbReference type="InterPro" id="IPR050095">
    <property type="entry name" value="ECF_ABC_transporter_ATP-bd"/>
</dbReference>
<evidence type="ECO:0000256" key="5">
    <source>
        <dbReference type="ARBA" id="ARBA00022741"/>
    </source>
</evidence>
<keyword evidence="6 10" id="KW-0067">ATP-binding</keyword>
<evidence type="ECO:0000256" key="3">
    <source>
        <dbReference type="ARBA" id="ARBA00022448"/>
    </source>
</evidence>
<protein>
    <recommendedName>
        <fullName evidence="10">ABC transporter ATP-binding protein</fullName>
    </recommendedName>
</protein>
<evidence type="ECO:0000256" key="9">
    <source>
        <dbReference type="ARBA" id="ARBA00025157"/>
    </source>
</evidence>
<accession>A0ABM8I7T3</accession>
<dbReference type="PANTHER" id="PTHR43553">
    <property type="entry name" value="HEAVY METAL TRANSPORTER"/>
    <property type="match status" value="1"/>
</dbReference>
<evidence type="ECO:0000256" key="2">
    <source>
        <dbReference type="ARBA" id="ARBA00005417"/>
    </source>
</evidence>
<comment type="similarity">
    <text evidence="2 10">Belongs to the ABC transporter superfamily.</text>
</comment>
<evidence type="ECO:0000313" key="12">
    <source>
        <dbReference type="EMBL" id="BDZ78136.1"/>
    </source>
</evidence>
<dbReference type="InterPro" id="IPR005876">
    <property type="entry name" value="Co_trans_ATP-bd"/>
</dbReference>
<dbReference type="SUPFAM" id="SSF52540">
    <property type="entry name" value="P-loop containing nucleoside triphosphate hydrolases"/>
    <property type="match status" value="1"/>
</dbReference>
<evidence type="ECO:0000256" key="6">
    <source>
        <dbReference type="ARBA" id="ARBA00022840"/>
    </source>
</evidence>
<dbReference type="RefSeq" id="WP_316265127.1">
    <property type="nucleotide sequence ID" value="NZ_AP027742.1"/>
</dbReference>
<evidence type="ECO:0000313" key="13">
    <source>
        <dbReference type="Proteomes" id="UP001305815"/>
    </source>
</evidence>
<dbReference type="PANTHER" id="PTHR43553:SF24">
    <property type="entry name" value="ENERGY-COUPLING FACTOR TRANSPORTER ATP-BINDING PROTEIN ECFA1"/>
    <property type="match status" value="1"/>
</dbReference>
<dbReference type="Pfam" id="PF00005">
    <property type="entry name" value="ABC_tran"/>
    <property type="match status" value="1"/>
</dbReference>
<evidence type="ECO:0000259" key="11">
    <source>
        <dbReference type="PROSITE" id="PS50893"/>
    </source>
</evidence>
<dbReference type="PROSITE" id="PS50893">
    <property type="entry name" value="ABC_TRANSPORTER_2"/>
    <property type="match status" value="1"/>
</dbReference>
<dbReference type="EMBL" id="AP027742">
    <property type="protein sequence ID" value="BDZ78136.1"/>
    <property type="molecule type" value="Genomic_DNA"/>
</dbReference>
<evidence type="ECO:0000256" key="4">
    <source>
        <dbReference type="ARBA" id="ARBA00022475"/>
    </source>
</evidence>
<feature type="domain" description="ABC transporter" evidence="11">
    <location>
        <begin position="6"/>
        <end position="242"/>
    </location>
</feature>
<dbReference type="InterPro" id="IPR015856">
    <property type="entry name" value="ABC_transpr_CbiO/EcfA_su"/>
</dbReference>
<keyword evidence="8 10" id="KW-0472">Membrane</keyword>
<dbReference type="InterPro" id="IPR027417">
    <property type="entry name" value="P-loop_NTPase"/>
</dbReference>
<dbReference type="Gene3D" id="3.40.50.300">
    <property type="entry name" value="P-loop containing nucleotide triphosphate hydrolases"/>
    <property type="match status" value="1"/>
</dbReference>
<reference evidence="13" key="1">
    <citation type="journal article" date="2023" name="Int. J. Syst. Evol. Microbiol.">
        <title>Claveliimonas bilis gen. nov., sp. nov., deoxycholic acid-producing bacteria isolated from human faeces, and reclassification of Sellimonas monacensis Zenner et al. 2021 as Claveliimonas monacensis comb. nov.</title>
        <authorList>
            <person name="Hisatomi A."/>
            <person name="Kastawa N.W.E.P.G."/>
            <person name="Song I."/>
            <person name="Ohkuma M."/>
            <person name="Fukiya S."/>
            <person name="Sakamoto M."/>
        </authorList>
    </citation>
    <scope>NUCLEOTIDE SEQUENCE [LARGE SCALE GENOMIC DNA]</scope>
    <source>
        <strain evidence="13">12BBH14</strain>
    </source>
</reference>
<proteinExistence type="inferred from homology"/>